<dbReference type="PROSITE" id="PS51257">
    <property type="entry name" value="PROKAR_LIPOPROTEIN"/>
    <property type="match status" value="1"/>
</dbReference>
<proteinExistence type="predicted"/>
<accession>A0ABX8J6M5</accession>
<evidence type="ECO:0000313" key="4">
    <source>
        <dbReference type="Proteomes" id="UP000683557"/>
    </source>
</evidence>
<reference evidence="3 4" key="1">
    <citation type="submission" date="2021-06" db="EMBL/GenBank/DDBJ databases">
        <title>Gemonas diversity in paddy soil.</title>
        <authorList>
            <person name="Liu G."/>
        </authorList>
    </citation>
    <scope>NUCLEOTIDE SEQUENCE [LARGE SCALE GENOMIC DNA]</scope>
    <source>
        <strain evidence="3 4">RG10</strain>
    </source>
</reference>
<evidence type="ECO:0000256" key="1">
    <source>
        <dbReference type="SAM" id="SignalP"/>
    </source>
</evidence>
<organism evidence="3 4">
    <name type="scientific">Geomonas oryzisoli</name>
    <dbReference type="NCBI Taxonomy" id="2847992"/>
    <lineage>
        <taxon>Bacteria</taxon>
        <taxon>Pseudomonadati</taxon>
        <taxon>Thermodesulfobacteriota</taxon>
        <taxon>Desulfuromonadia</taxon>
        <taxon>Geobacterales</taxon>
        <taxon>Geobacteraceae</taxon>
        <taxon>Geomonas</taxon>
    </lineage>
</organism>
<dbReference type="RefSeq" id="WP_216799196.1">
    <property type="nucleotide sequence ID" value="NZ_CP076723.1"/>
</dbReference>
<dbReference type="EMBL" id="CP076723">
    <property type="protein sequence ID" value="QWV92382.1"/>
    <property type="molecule type" value="Genomic_DNA"/>
</dbReference>
<keyword evidence="1" id="KW-0732">Signal</keyword>
<protein>
    <submittedName>
        <fullName evidence="3">LPP20 family lipoprotein</fullName>
    </submittedName>
</protein>
<keyword evidence="3" id="KW-0449">Lipoprotein</keyword>
<keyword evidence="4" id="KW-1185">Reference proteome</keyword>
<feature type="domain" description="Lipoprotein LPP20-like" evidence="2">
    <location>
        <begin position="33"/>
        <end position="133"/>
    </location>
</feature>
<evidence type="ECO:0000313" key="3">
    <source>
        <dbReference type="EMBL" id="QWV92382.1"/>
    </source>
</evidence>
<dbReference type="Pfam" id="PF02169">
    <property type="entry name" value="LPP20"/>
    <property type="match status" value="1"/>
</dbReference>
<evidence type="ECO:0000259" key="2">
    <source>
        <dbReference type="Pfam" id="PF02169"/>
    </source>
</evidence>
<dbReference type="Proteomes" id="UP000683557">
    <property type="component" value="Chromosome"/>
</dbReference>
<gene>
    <name evidence="3" type="ORF">KP004_14355</name>
</gene>
<dbReference type="InterPro" id="IPR024952">
    <property type="entry name" value="LPP20-like_dom"/>
</dbReference>
<feature type="chain" id="PRO_5046563167" evidence="1">
    <location>
        <begin position="28"/>
        <end position="341"/>
    </location>
</feature>
<feature type="signal peptide" evidence="1">
    <location>
        <begin position="1"/>
        <end position="27"/>
    </location>
</feature>
<sequence>MLSKKNLKYLVNILVCVAMTFVSCSTALSYSPPKWFLLPPNNDEASMYGAGHGTTVEDATNEALNQIASKMSITVGSAFEKTETAASNSGVESYNRQVSNNITSKVAKIKFNNYEVINKSNDGQEVFLLVSVDKKRFVSEKVTELKNADEYIYSTYALGADKSIIERINLYRGVTSKIKENNFLLGIIQSVEPSFNVQSYHSKYNKLAADIKAVSSRLQVYLDYGPDSKELIPVVTKHLNDASIVIVPSYDPDNKDLVALQISSELKRLELYGAKIVKFRTNFEAKTAAGNTVAAAKIETKGSSTISFNEAYQAAAINLDKKIKEAGVWAMLGMEKEAAQQ</sequence>
<name>A0ABX8J6M5_9BACT</name>